<dbReference type="EMBL" id="UINC01040676">
    <property type="protein sequence ID" value="SVB40882.1"/>
    <property type="molecule type" value="Genomic_DNA"/>
</dbReference>
<accession>A0A382DS23</accession>
<protein>
    <submittedName>
        <fullName evidence="1">Uncharacterized protein</fullName>
    </submittedName>
</protein>
<gene>
    <name evidence="1" type="ORF">METZ01_LOCUS193736</name>
</gene>
<dbReference type="AlphaFoldDB" id="A0A382DS23"/>
<organism evidence="1">
    <name type="scientific">marine metagenome</name>
    <dbReference type="NCBI Taxonomy" id="408172"/>
    <lineage>
        <taxon>unclassified sequences</taxon>
        <taxon>metagenomes</taxon>
        <taxon>ecological metagenomes</taxon>
    </lineage>
</organism>
<reference evidence="1" key="1">
    <citation type="submission" date="2018-05" db="EMBL/GenBank/DDBJ databases">
        <authorList>
            <person name="Lanie J.A."/>
            <person name="Ng W.-L."/>
            <person name="Kazmierczak K.M."/>
            <person name="Andrzejewski T.M."/>
            <person name="Davidsen T.M."/>
            <person name="Wayne K.J."/>
            <person name="Tettelin H."/>
            <person name="Glass J.I."/>
            <person name="Rusch D."/>
            <person name="Podicherti R."/>
            <person name="Tsui H.-C.T."/>
            <person name="Winkler M.E."/>
        </authorList>
    </citation>
    <scope>NUCLEOTIDE SEQUENCE</scope>
</reference>
<sequence length="66" mass="7470">MLGKRSEESSLERSYRTLQRIEPNNARTVLGEAKKILDQLGVIFFLRQGTCLGVIIEKGFIPSFLT</sequence>
<proteinExistence type="predicted"/>
<name>A0A382DS23_9ZZZZ</name>
<evidence type="ECO:0000313" key="1">
    <source>
        <dbReference type="EMBL" id="SVB40882.1"/>
    </source>
</evidence>